<dbReference type="EMBL" id="ADVG01000002">
    <property type="protein sequence ID" value="EFH86995.1"/>
    <property type="molecule type" value="Genomic_DNA"/>
</dbReference>
<evidence type="ECO:0000256" key="1">
    <source>
        <dbReference type="ARBA" id="ARBA00023125"/>
    </source>
</evidence>
<dbReference type="Proteomes" id="UP000004508">
    <property type="component" value="Unassembled WGS sequence"/>
</dbReference>
<dbReference type="GO" id="GO:0003677">
    <property type="term" value="F:DNA binding"/>
    <property type="evidence" value="ECO:0007669"/>
    <property type="project" value="UniProtKB-KW"/>
</dbReference>
<sequence length="451" mass="51341">MKQTIIAKLKLHTTSEQLAQLRNLQLAYRDALNYVSRYAFEHGKMSSKRRLQEGTYQELRVLYALPAQMACSVPRQVGATYKGLWTKYKKHAASRKAGVTKKRYKGLDQPPRYLSPTVTYQQGRDYGFKTEQRVSVLTLSGRLILPYSGYERHVALIEQGTSIGTAQLWYDQRKKRFYLLVALSLELPDPEPGDLPQVVGVDVGRRYLAVTSTTTGSGDPLFFLGKEAVAQADHYTRLRKRLQQKGTRGAMRKVRAIEQRERRLKAETNHCISKRIIHRHPASLIGLEELTDIRERTKPKKHRRTKQGKSSELVSPKQRRENRRRSQWSFAQLQAMIAYKAMLAGSVAIKVDADYSSQACPRCGHTARANRPGKGLVFVCQNCHYTLHADLVGARNLVLRTLLVWQDWARTGLLSVAPDTSDSEAKAARLSRYAELRWSPDASPSLQRWGH</sequence>
<evidence type="ECO:0000256" key="2">
    <source>
        <dbReference type="SAM" id="MobiDB-lite"/>
    </source>
</evidence>
<dbReference type="OrthoDB" id="143171at2"/>
<name>D6TMJ5_KTERA</name>
<dbReference type="NCBIfam" id="NF040570">
    <property type="entry name" value="guided_TnpB"/>
    <property type="match status" value="1"/>
</dbReference>
<dbReference type="InterPro" id="IPR051399">
    <property type="entry name" value="RNA-guided_DNA_endo/Transpos"/>
</dbReference>
<gene>
    <name evidence="4" type="ORF">Krac_8315</name>
</gene>
<dbReference type="PANTHER" id="PTHR30405">
    <property type="entry name" value="TRANSPOSASE"/>
    <property type="match status" value="1"/>
</dbReference>
<feature type="domain" description="Cas12f1-like TNB" evidence="3">
    <location>
        <begin position="330"/>
        <end position="397"/>
    </location>
</feature>
<keyword evidence="5" id="KW-1185">Reference proteome</keyword>
<dbReference type="AlphaFoldDB" id="D6TMJ5"/>
<dbReference type="InterPro" id="IPR010095">
    <property type="entry name" value="Cas12f1-like_TNB"/>
</dbReference>
<dbReference type="eggNOG" id="COG0675">
    <property type="taxonomic scope" value="Bacteria"/>
</dbReference>
<evidence type="ECO:0000259" key="3">
    <source>
        <dbReference type="Pfam" id="PF07282"/>
    </source>
</evidence>
<feature type="compositionally biased region" description="Basic residues" evidence="2">
    <location>
        <begin position="297"/>
        <end position="307"/>
    </location>
</feature>
<evidence type="ECO:0000313" key="5">
    <source>
        <dbReference type="Proteomes" id="UP000004508"/>
    </source>
</evidence>
<comment type="caution">
    <text evidence="4">The sequence shown here is derived from an EMBL/GenBank/DDBJ whole genome shotgun (WGS) entry which is preliminary data.</text>
</comment>
<organism evidence="4 5">
    <name type="scientific">Ktedonobacter racemifer DSM 44963</name>
    <dbReference type="NCBI Taxonomy" id="485913"/>
    <lineage>
        <taxon>Bacteria</taxon>
        <taxon>Bacillati</taxon>
        <taxon>Chloroflexota</taxon>
        <taxon>Ktedonobacteria</taxon>
        <taxon>Ktedonobacterales</taxon>
        <taxon>Ktedonobacteraceae</taxon>
        <taxon>Ktedonobacter</taxon>
    </lineage>
</organism>
<dbReference type="Pfam" id="PF07282">
    <property type="entry name" value="Cas12f1-like_TNB"/>
    <property type="match status" value="1"/>
</dbReference>
<keyword evidence="1" id="KW-0238">DNA-binding</keyword>
<protein>
    <submittedName>
        <fullName evidence="4">Transposase, IS605 OrfB family</fullName>
    </submittedName>
</protein>
<dbReference type="PANTHER" id="PTHR30405:SF11">
    <property type="entry name" value="RNA-GUIDED DNA ENDONUCLEASE RV2885C-RELATED"/>
    <property type="match status" value="1"/>
</dbReference>
<proteinExistence type="predicted"/>
<dbReference type="RefSeq" id="WP_007911764.1">
    <property type="nucleotide sequence ID" value="NZ_ADVG01000002.1"/>
</dbReference>
<dbReference type="InParanoid" id="D6TMJ5"/>
<reference evidence="4 5" key="1">
    <citation type="journal article" date="2011" name="Stand. Genomic Sci.">
        <title>Non-contiguous finished genome sequence and contextual data of the filamentous soil bacterium Ktedonobacter racemifer type strain (SOSP1-21).</title>
        <authorList>
            <person name="Chang Y.J."/>
            <person name="Land M."/>
            <person name="Hauser L."/>
            <person name="Chertkov O."/>
            <person name="Del Rio T.G."/>
            <person name="Nolan M."/>
            <person name="Copeland A."/>
            <person name="Tice H."/>
            <person name="Cheng J.F."/>
            <person name="Lucas S."/>
            <person name="Han C."/>
            <person name="Goodwin L."/>
            <person name="Pitluck S."/>
            <person name="Ivanova N."/>
            <person name="Ovchinikova G."/>
            <person name="Pati A."/>
            <person name="Chen A."/>
            <person name="Palaniappan K."/>
            <person name="Mavromatis K."/>
            <person name="Liolios K."/>
            <person name="Brettin T."/>
            <person name="Fiebig A."/>
            <person name="Rohde M."/>
            <person name="Abt B."/>
            <person name="Goker M."/>
            <person name="Detter J.C."/>
            <person name="Woyke T."/>
            <person name="Bristow J."/>
            <person name="Eisen J.A."/>
            <person name="Markowitz V."/>
            <person name="Hugenholtz P."/>
            <person name="Kyrpides N.C."/>
            <person name="Klenk H.P."/>
            <person name="Lapidus A."/>
        </authorList>
    </citation>
    <scope>NUCLEOTIDE SEQUENCE [LARGE SCALE GENOMIC DNA]</scope>
    <source>
        <strain evidence="5">DSM 44963</strain>
    </source>
</reference>
<accession>D6TMJ5</accession>
<evidence type="ECO:0000313" key="4">
    <source>
        <dbReference type="EMBL" id="EFH86995.1"/>
    </source>
</evidence>
<feature type="region of interest" description="Disordered" evidence="2">
    <location>
        <begin position="290"/>
        <end position="326"/>
    </location>
</feature>